<proteinExistence type="predicted"/>
<keyword evidence="1" id="KW-1133">Transmembrane helix</keyword>
<accession>A0ABX1XFZ6</accession>
<evidence type="ECO:0000313" key="3">
    <source>
        <dbReference type="Proteomes" id="UP000653578"/>
    </source>
</evidence>
<protein>
    <submittedName>
        <fullName evidence="2">Uncharacterized protein</fullName>
    </submittedName>
</protein>
<comment type="caution">
    <text evidence="2">The sequence shown here is derived from an EMBL/GenBank/DDBJ whole genome shotgun (WGS) entry which is preliminary data.</text>
</comment>
<gene>
    <name evidence="2" type="ORF">GC096_23055</name>
</gene>
<name>A0ABX1XFZ6_9BACL</name>
<feature type="transmembrane region" description="Helical" evidence="1">
    <location>
        <begin position="28"/>
        <end position="47"/>
    </location>
</feature>
<organism evidence="2 3">
    <name type="scientific">Paenibacillus plantarum</name>
    <dbReference type="NCBI Taxonomy" id="2654975"/>
    <lineage>
        <taxon>Bacteria</taxon>
        <taxon>Bacillati</taxon>
        <taxon>Bacillota</taxon>
        <taxon>Bacilli</taxon>
        <taxon>Bacillales</taxon>
        <taxon>Paenibacillaceae</taxon>
        <taxon>Paenibacillus</taxon>
    </lineage>
</organism>
<sequence length="70" mass="7716">MLSLLVSLFLFIIGYPRRGTRQNDSRIVVAYVSLAMIGLTLAVLHATETTYVLTNMLQNTMNSIVEKVGG</sequence>
<evidence type="ECO:0000313" key="2">
    <source>
        <dbReference type="EMBL" id="NOU66931.1"/>
    </source>
</evidence>
<keyword evidence="1" id="KW-0812">Transmembrane</keyword>
<dbReference type="RefSeq" id="WP_171633561.1">
    <property type="nucleotide sequence ID" value="NZ_WHNY01000066.1"/>
</dbReference>
<dbReference type="EMBL" id="WHNY01000066">
    <property type="protein sequence ID" value="NOU66931.1"/>
    <property type="molecule type" value="Genomic_DNA"/>
</dbReference>
<keyword evidence="1" id="KW-0472">Membrane</keyword>
<keyword evidence="3" id="KW-1185">Reference proteome</keyword>
<evidence type="ECO:0000256" key="1">
    <source>
        <dbReference type="SAM" id="Phobius"/>
    </source>
</evidence>
<dbReference type="Proteomes" id="UP000653578">
    <property type="component" value="Unassembled WGS sequence"/>
</dbReference>
<reference evidence="2 3" key="1">
    <citation type="submission" date="2019-10" db="EMBL/GenBank/DDBJ databases">
        <title>Description of Paenibacillus humi sp. nov.</title>
        <authorList>
            <person name="Carlier A."/>
            <person name="Qi S."/>
        </authorList>
    </citation>
    <scope>NUCLEOTIDE SEQUENCE [LARGE SCALE GENOMIC DNA]</scope>
    <source>
        <strain evidence="2 3">LMG 31461</strain>
    </source>
</reference>